<dbReference type="Pfam" id="PF12833">
    <property type="entry name" value="HTH_18"/>
    <property type="match status" value="1"/>
</dbReference>
<dbReference type="Gene3D" id="1.10.10.60">
    <property type="entry name" value="Homeodomain-like"/>
    <property type="match status" value="1"/>
</dbReference>
<dbReference type="Proteomes" id="UP000182977">
    <property type="component" value="Chromosome I"/>
</dbReference>
<keyword evidence="2" id="KW-0238">DNA-binding</keyword>
<organism evidence="5 6">
    <name type="scientific">Jiangella alkaliphila</name>
    <dbReference type="NCBI Taxonomy" id="419479"/>
    <lineage>
        <taxon>Bacteria</taxon>
        <taxon>Bacillati</taxon>
        <taxon>Actinomycetota</taxon>
        <taxon>Actinomycetes</taxon>
        <taxon>Jiangellales</taxon>
        <taxon>Jiangellaceae</taxon>
        <taxon>Jiangella</taxon>
    </lineage>
</organism>
<dbReference type="SUPFAM" id="SSF46689">
    <property type="entry name" value="Homeodomain-like"/>
    <property type="match status" value="1"/>
</dbReference>
<evidence type="ECO:0000259" key="4">
    <source>
        <dbReference type="PROSITE" id="PS01124"/>
    </source>
</evidence>
<dbReference type="InterPro" id="IPR009057">
    <property type="entry name" value="Homeodomain-like_sf"/>
</dbReference>
<dbReference type="GO" id="GO:0003700">
    <property type="term" value="F:DNA-binding transcription factor activity"/>
    <property type="evidence" value="ECO:0007669"/>
    <property type="project" value="InterPro"/>
</dbReference>
<accession>A0A1H2LCF2</accession>
<evidence type="ECO:0000256" key="1">
    <source>
        <dbReference type="ARBA" id="ARBA00023015"/>
    </source>
</evidence>
<proteinExistence type="predicted"/>
<keyword evidence="6" id="KW-1185">Reference proteome</keyword>
<protein>
    <submittedName>
        <fullName evidence="5">LacI family transcriptional regulator</fullName>
    </submittedName>
</protein>
<dbReference type="InterPro" id="IPR028082">
    <property type="entry name" value="Peripla_BP_I"/>
</dbReference>
<evidence type="ECO:0000313" key="5">
    <source>
        <dbReference type="EMBL" id="SDU78415.1"/>
    </source>
</evidence>
<gene>
    <name evidence="5" type="ORF">SAMN04488563_5781</name>
</gene>
<dbReference type="InterPro" id="IPR046335">
    <property type="entry name" value="LacI/GalR-like_sensor"/>
</dbReference>
<reference evidence="6" key="1">
    <citation type="submission" date="2016-10" db="EMBL/GenBank/DDBJ databases">
        <authorList>
            <person name="Varghese N."/>
            <person name="Submissions S."/>
        </authorList>
    </citation>
    <scope>NUCLEOTIDE SEQUENCE [LARGE SCALE GENOMIC DNA]</scope>
    <source>
        <strain evidence="6">DSM 45079</strain>
    </source>
</reference>
<evidence type="ECO:0000256" key="3">
    <source>
        <dbReference type="ARBA" id="ARBA00023163"/>
    </source>
</evidence>
<dbReference type="CDD" id="cd01543">
    <property type="entry name" value="PBP1_XylR"/>
    <property type="match status" value="1"/>
</dbReference>
<keyword evidence="3" id="KW-0804">Transcription</keyword>
<sequence length="393" mass="43683">MVVMRTRHVALLVETSNAYARGLLVGVKKYVEEHPHWSLYLAEHSRHETDFSWLEGWHGDGVLARIENEGTARFIRRLDLPTVDLSAARLVPELPGVETDDGTIARWAVGHFAERGLRNFAFCGDEQFAWSVKRSEWFAGHVRRRGATPHQFRMTSSGMRAADRERIAAWLAELPKPVGVLACYDIAGQEVLEACKIAGLAVPDAVAVIGVDNDELIGNLTTPPLSSIEPNTTATGYMAAHLLDLMMQGQTLEPGLRLIEPTRIVARQSSDILAVDDPLVSAALRFIRSRSDQNIAVSTVLRHVGLSRRALDLRFAATLGRTVHGEIIRVRMGHVAELLSSTDWTLQQIAERLDFSHSEYMSVAFKKYTGTSPGQYRRTVNGSVARQSFRQQP</sequence>
<name>A0A1H2LCF2_9ACTN</name>
<dbReference type="Pfam" id="PF13377">
    <property type="entry name" value="Peripla_BP_3"/>
    <property type="match status" value="1"/>
</dbReference>
<dbReference type="InterPro" id="IPR054031">
    <property type="entry name" value="XylR_PBP1"/>
</dbReference>
<dbReference type="SUPFAM" id="SSF53822">
    <property type="entry name" value="Periplasmic binding protein-like I"/>
    <property type="match status" value="1"/>
</dbReference>
<evidence type="ECO:0000256" key="2">
    <source>
        <dbReference type="ARBA" id="ARBA00023125"/>
    </source>
</evidence>
<dbReference type="SMART" id="SM00342">
    <property type="entry name" value="HTH_ARAC"/>
    <property type="match status" value="1"/>
</dbReference>
<feature type="domain" description="HTH araC/xylS-type" evidence="4">
    <location>
        <begin position="281"/>
        <end position="379"/>
    </location>
</feature>
<dbReference type="Pfam" id="PF22177">
    <property type="entry name" value="PBP1_XylR"/>
    <property type="match status" value="1"/>
</dbReference>
<dbReference type="EMBL" id="LT629791">
    <property type="protein sequence ID" value="SDU78415.1"/>
    <property type="molecule type" value="Genomic_DNA"/>
</dbReference>
<dbReference type="AlphaFoldDB" id="A0A1H2LCF2"/>
<evidence type="ECO:0000313" key="6">
    <source>
        <dbReference type="Proteomes" id="UP000182977"/>
    </source>
</evidence>
<dbReference type="PANTHER" id="PTHR30146">
    <property type="entry name" value="LACI-RELATED TRANSCRIPTIONAL REPRESSOR"/>
    <property type="match status" value="1"/>
</dbReference>
<dbReference type="PANTHER" id="PTHR30146:SF24">
    <property type="entry name" value="XYLOSE OPERON REGULATORY PROTEIN"/>
    <property type="match status" value="1"/>
</dbReference>
<dbReference type="PROSITE" id="PS01124">
    <property type="entry name" value="HTH_ARAC_FAMILY_2"/>
    <property type="match status" value="1"/>
</dbReference>
<dbReference type="STRING" id="419479.SAMN04488563_5781"/>
<dbReference type="GO" id="GO:0000976">
    <property type="term" value="F:transcription cis-regulatory region binding"/>
    <property type="evidence" value="ECO:0007669"/>
    <property type="project" value="TreeGrafter"/>
</dbReference>
<dbReference type="Gene3D" id="3.40.50.2300">
    <property type="match status" value="2"/>
</dbReference>
<keyword evidence="1" id="KW-0805">Transcription regulation</keyword>
<dbReference type="RefSeq" id="WP_052762790.1">
    <property type="nucleotide sequence ID" value="NZ_LBMC01000032.1"/>
</dbReference>
<dbReference type="InterPro" id="IPR018060">
    <property type="entry name" value="HTH_AraC"/>
</dbReference>
<dbReference type="OrthoDB" id="8766450at2"/>